<evidence type="ECO:0000256" key="1">
    <source>
        <dbReference type="ARBA" id="ARBA00004496"/>
    </source>
</evidence>
<dbReference type="PANTHER" id="PTHR34874:SF3">
    <property type="entry name" value="SULFURTRANSFERASE TUSD"/>
    <property type="match status" value="1"/>
</dbReference>
<proteinExistence type="inferred from homology"/>
<dbReference type="EMBL" id="PYGI01000028">
    <property type="protein sequence ID" value="PSL09983.1"/>
    <property type="molecule type" value="Genomic_DNA"/>
</dbReference>
<evidence type="ECO:0000313" key="6">
    <source>
        <dbReference type="Proteomes" id="UP000242133"/>
    </source>
</evidence>
<name>A0A2P8EKH8_9GAMM</name>
<dbReference type="InterPro" id="IPR027396">
    <property type="entry name" value="DsrEFH-like"/>
</dbReference>
<dbReference type="AlphaFoldDB" id="A0A2P8EKH8"/>
<dbReference type="RefSeq" id="WP_106593157.1">
    <property type="nucleotide sequence ID" value="NZ_PYGI01000028.1"/>
</dbReference>
<reference evidence="5 6" key="1">
    <citation type="submission" date="2018-03" db="EMBL/GenBank/DDBJ databases">
        <title>Genomic Encyclopedia of Archaeal and Bacterial Type Strains, Phase II (KMG-II): from individual species to whole genera.</title>
        <authorList>
            <person name="Goeker M."/>
        </authorList>
    </citation>
    <scope>NUCLEOTIDE SEQUENCE [LARGE SCALE GENOMIC DNA]</scope>
    <source>
        <strain evidence="5 6">DSM 17586</strain>
    </source>
</reference>
<organism evidence="5 6">
    <name type="scientific">Marinobacterium halophilum</name>
    <dbReference type="NCBI Taxonomy" id="267374"/>
    <lineage>
        <taxon>Bacteria</taxon>
        <taxon>Pseudomonadati</taxon>
        <taxon>Pseudomonadota</taxon>
        <taxon>Gammaproteobacteria</taxon>
        <taxon>Oceanospirillales</taxon>
        <taxon>Oceanospirillaceae</taxon>
        <taxon>Marinobacterium</taxon>
    </lineage>
</organism>
<keyword evidence="3" id="KW-0963">Cytoplasm</keyword>
<dbReference type="InterPro" id="IPR003787">
    <property type="entry name" value="Sulphur_relay_DsrE/F-like"/>
</dbReference>
<keyword evidence="4" id="KW-0808">Transferase</keyword>
<comment type="subcellular location">
    <subcellularLocation>
        <location evidence="1">Cytoplasm</location>
    </subcellularLocation>
</comment>
<dbReference type="NCBIfam" id="NF001237">
    <property type="entry name" value="PRK00207.1"/>
    <property type="match status" value="1"/>
</dbReference>
<dbReference type="GO" id="GO:0002143">
    <property type="term" value="P:tRNA wobble position uridine thiolation"/>
    <property type="evidence" value="ECO:0007669"/>
    <property type="project" value="TreeGrafter"/>
</dbReference>
<dbReference type="SUPFAM" id="SSF75169">
    <property type="entry name" value="DsrEFH-like"/>
    <property type="match status" value="1"/>
</dbReference>
<evidence type="ECO:0000256" key="3">
    <source>
        <dbReference type="ARBA" id="ARBA00022490"/>
    </source>
</evidence>
<sequence>MIFTLVVHTAPYQSPTAATALRFARAVIAGGHQIHRVFFYRDGVYNANALASPPRDEQHIPQQWQQLAEEHQLDMVVCIAAAVRRGILNADEAKRYEKDGYNLAEGFELSGLGQLVEASLKSDRVITFGGQR</sequence>
<dbReference type="NCBIfam" id="TIGR03012">
    <property type="entry name" value="sulf_tusD_dsrE"/>
    <property type="match status" value="1"/>
</dbReference>
<protein>
    <submittedName>
        <fullName evidence="5">tRNA 2-thiouridine synthesizing protein D</fullName>
    </submittedName>
</protein>
<dbReference type="Gene3D" id="3.40.1260.10">
    <property type="entry name" value="DsrEFH-like"/>
    <property type="match status" value="1"/>
</dbReference>
<keyword evidence="6" id="KW-1185">Reference proteome</keyword>
<dbReference type="GO" id="GO:0097163">
    <property type="term" value="F:sulfur carrier activity"/>
    <property type="evidence" value="ECO:0007669"/>
    <property type="project" value="TreeGrafter"/>
</dbReference>
<evidence type="ECO:0000256" key="4">
    <source>
        <dbReference type="ARBA" id="ARBA00022679"/>
    </source>
</evidence>
<dbReference type="GO" id="GO:1990228">
    <property type="term" value="C:sulfurtransferase complex"/>
    <property type="evidence" value="ECO:0007669"/>
    <property type="project" value="TreeGrafter"/>
</dbReference>
<gene>
    <name evidence="5" type="ORF">CLV44_1289</name>
</gene>
<evidence type="ECO:0000256" key="2">
    <source>
        <dbReference type="ARBA" id="ARBA00007067"/>
    </source>
</evidence>
<evidence type="ECO:0000313" key="5">
    <source>
        <dbReference type="EMBL" id="PSL09983.1"/>
    </source>
</evidence>
<accession>A0A2P8EKH8</accession>
<dbReference type="Pfam" id="PF02635">
    <property type="entry name" value="DsrE"/>
    <property type="match status" value="1"/>
</dbReference>
<dbReference type="OrthoDB" id="9787483at2"/>
<comment type="similarity">
    <text evidence="2">Belongs to the DsrE/TusD family.</text>
</comment>
<dbReference type="Proteomes" id="UP000242133">
    <property type="component" value="Unassembled WGS sequence"/>
</dbReference>
<dbReference type="GO" id="GO:0016783">
    <property type="term" value="F:sulfurtransferase activity"/>
    <property type="evidence" value="ECO:0007669"/>
    <property type="project" value="InterPro"/>
</dbReference>
<dbReference type="InterPro" id="IPR017463">
    <property type="entry name" value="Sulphur_relay_TusD/DsrE"/>
</dbReference>
<dbReference type="PANTHER" id="PTHR34874">
    <property type="entry name" value="PROTEIN YCHN"/>
    <property type="match status" value="1"/>
</dbReference>
<comment type="caution">
    <text evidence="5">The sequence shown here is derived from an EMBL/GenBank/DDBJ whole genome shotgun (WGS) entry which is preliminary data.</text>
</comment>
<dbReference type="FunFam" id="3.40.1260.10:FF:000001">
    <property type="entry name" value="Sulfurtransferase TusD"/>
    <property type="match status" value="1"/>
</dbReference>